<evidence type="ECO:0000313" key="2">
    <source>
        <dbReference type="EMBL" id="GAA0737055.1"/>
    </source>
</evidence>
<dbReference type="InterPro" id="IPR021255">
    <property type="entry name" value="DUF2807"/>
</dbReference>
<keyword evidence="3" id="KW-1185">Reference proteome</keyword>
<organism evidence="2 3">
    <name type="scientific">Gaetbulibacter jejuensis</name>
    <dbReference type="NCBI Taxonomy" id="584607"/>
    <lineage>
        <taxon>Bacteria</taxon>
        <taxon>Pseudomonadati</taxon>
        <taxon>Bacteroidota</taxon>
        <taxon>Flavobacteriia</taxon>
        <taxon>Flavobacteriales</taxon>
        <taxon>Flavobacteriaceae</taxon>
        <taxon>Gaetbulibacter</taxon>
    </lineage>
</organism>
<proteinExistence type="predicted"/>
<feature type="domain" description="Putative auto-transporter adhesin head GIN" evidence="1">
    <location>
        <begin position="28"/>
        <end position="207"/>
    </location>
</feature>
<dbReference type="EMBL" id="BAAAGF010000001">
    <property type="protein sequence ID" value="GAA0737055.1"/>
    <property type="molecule type" value="Genomic_DNA"/>
</dbReference>
<sequence>MKTFITIAFIALTSIITAQNPKEKGVGDFTEVKVFDRIEVNLVKSDVNKVEITGDDIDDVEVINKDGKLKIRMKFNKIFNGDRTFVAVHYTKLDIIDGNEGAFISSNELIKQDYIELKSQEGARLKIGLDVKKVDIKAVSGGVVETRGKAESQDIVLNTGGVYEGKAFETQNTTVSIKAAGEADVNASKLVDAKVRAGGDVNIYGSPATVNEDTMLGGRIKRMN</sequence>
<reference evidence="3" key="1">
    <citation type="journal article" date="2019" name="Int. J. Syst. Evol. Microbiol.">
        <title>The Global Catalogue of Microorganisms (GCM) 10K type strain sequencing project: providing services to taxonomists for standard genome sequencing and annotation.</title>
        <authorList>
            <consortium name="The Broad Institute Genomics Platform"/>
            <consortium name="The Broad Institute Genome Sequencing Center for Infectious Disease"/>
            <person name="Wu L."/>
            <person name="Ma J."/>
        </authorList>
    </citation>
    <scope>NUCLEOTIDE SEQUENCE [LARGE SCALE GENOMIC DNA]</scope>
    <source>
        <strain evidence="3">JCM 15976</strain>
    </source>
</reference>
<dbReference type="Pfam" id="PF10988">
    <property type="entry name" value="DUF2807"/>
    <property type="match status" value="1"/>
</dbReference>
<name>A0ABP3UL43_9FLAO</name>
<dbReference type="Gene3D" id="2.160.20.120">
    <property type="match status" value="1"/>
</dbReference>
<evidence type="ECO:0000313" key="3">
    <source>
        <dbReference type="Proteomes" id="UP001500736"/>
    </source>
</evidence>
<evidence type="ECO:0000259" key="1">
    <source>
        <dbReference type="Pfam" id="PF10988"/>
    </source>
</evidence>
<dbReference type="RefSeq" id="WP_343795275.1">
    <property type="nucleotide sequence ID" value="NZ_BAAAGF010000001.1"/>
</dbReference>
<protein>
    <recommendedName>
        <fullName evidence="1">Putative auto-transporter adhesin head GIN domain-containing protein</fullName>
    </recommendedName>
</protein>
<comment type="caution">
    <text evidence="2">The sequence shown here is derived from an EMBL/GenBank/DDBJ whole genome shotgun (WGS) entry which is preliminary data.</text>
</comment>
<dbReference type="Proteomes" id="UP001500736">
    <property type="component" value="Unassembled WGS sequence"/>
</dbReference>
<gene>
    <name evidence="2" type="ORF">GCM10009431_03490</name>
</gene>
<accession>A0ABP3UL43</accession>